<name>A0A8J5SD17_ZIZPA</name>
<protein>
    <submittedName>
        <fullName evidence="1">Uncharacterized protein</fullName>
    </submittedName>
</protein>
<proteinExistence type="predicted"/>
<keyword evidence="2" id="KW-1185">Reference proteome</keyword>
<accession>A0A8J5SD17</accession>
<dbReference type="InterPro" id="IPR008004">
    <property type="entry name" value="OCTOPUS-like"/>
</dbReference>
<dbReference type="Proteomes" id="UP000729402">
    <property type="component" value="Unassembled WGS sequence"/>
</dbReference>
<reference evidence="1" key="2">
    <citation type="submission" date="2021-02" db="EMBL/GenBank/DDBJ databases">
        <authorList>
            <person name="Kimball J.A."/>
            <person name="Haas M.W."/>
            <person name="Macchietto M."/>
            <person name="Kono T."/>
            <person name="Duquette J."/>
            <person name="Shao M."/>
        </authorList>
    </citation>
    <scope>NUCLEOTIDE SEQUENCE</scope>
    <source>
        <tissue evidence="1">Fresh leaf tissue</tissue>
    </source>
</reference>
<sequence length="103" mass="11000">MRPAPGETSIGFCVACLRERLAGLEASAAAVVALGRKSTSAIRSLFSRPFVASTRTSRSGGRATCAGGARFGRYSTAALLQCLLSSSEQTIRLYFEDRCEEIF</sequence>
<dbReference type="Pfam" id="PF05340">
    <property type="entry name" value="DUF740"/>
    <property type="match status" value="1"/>
</dbReference>
<dbReference type="EMBL" id="JAAALK010000286">
    <property type="protein sequence ID" value="KAG8063038.1"/>
    <property type="molecule type" value="Genomic_DNA"/>
</dbReference>
<evidence type="ECO:0000313" key="2">
    <source>
        <dbReference type="Proteomes" id="UP000729402"/>
    </source>
</evidence>
<reference evidence="1" key="1">
    <citation type="journal article" date="2021" name="bioRxiv">
        <title>Whole Genome Assembly and Annotation of Northern Wild Rice, Zizania palustris L., Supports a Whole Genome Duplication in the Zizania Genus.</title>
        <authorList>
            <person name="Haas M."/>
            <person name="Kono T."/>
            <person name="Macchietto M."/>
            <person name="Millas R."/>
            <person name="McGilp L."/>
            <person name="Shao M."/>
            <person name="Duquette J."/>
            <person name="Hirsch C.N."/>
            <person name="Kimball J."/>
        </authorList>
    </citation>
    <scope>NUCLEOTIDE SEQUENCE</scope>
    <source>
        <tissue evidence="1">Fresh leaf tissue</tissue>
    </source>
</reference>
<organism evidence="1 2">
    <name type="scientific">Zizania palustris</name>
    <name type="common">Northern wild rice</name>
    <dbReference type="NCBI Taxonomy" id="103762"/>
    <lineage>
        <taxon>Eukaryota</taxon>
        <taxon>Viridiplantae</taxon>
        <taxon>Streptophyta</taxon>
        <taxon>Embryophyta</taxon>
        <taxon>Tracheophyta</taxon>
        <taxon>Spermatophyta</taxon>
        <taxon>Magnoliopsida</taxon>
        <taxon>Liliopsida</taxon>
        <taxon>Poales</taxon>
        <taxon>Poaceae</taxon>
        <taxon>BOP clade</taxon>
        <taxon>Oryzoideae</taxon>
        <taxon>Oryzeae</taxon>
        <taxon>Zizaniinae</taxon>
        <taxon>Zizania</taxon>
    </lineage>
</organism>
<comment type="caution">
    <text evidence="1">The sequence shown here is derived from an EMBL/GenBank/DDBJ whole genome shotgun (WGS) entry which is preliminary data.</text>
</comment>
<dbReference type="AlphaFoldDB" id="A0A8J5SD17"/>
<evidence type="ECO:0000313" key="1">
    <source>
        <dbReference type="EMBL" id="KAG8063038.1"/>
    </source>
</evidence>
<gene>
    <name evidence="1" type="ORF">GUJ93_ZPchr0003g18347</name>
</gene>